<dbReference type="Gene3D" id="2.60.40.1210">
    <property type="entry name" value="Cellobiose dehydrogenase, cytochrome domain"/>
    <property type="match status" value="1"/>
</dbReference>
<dbReference type="SMART" id="SM00664">
    <property type="entry name" value="DoH"/>
    <property type="match status" value="1"/>
</dbReference>
<keyword evidence="4" id="KW-1185">Reference proteome</keyword>
<dbReference type="InterPro" id="IPR045266">
    <property type="entry name" value="DOH_DOMON"/>
</dbReference>
<accession>A0A183FZU8</accession>
<dbReference type="PANTHER" id="PTHR36516">
    <property type="entry name" value="PROTEIN CBG04168-RELATED"/>
    <property type="match status" value="1"/>
</dbReference>
<keyword evidence="1" id="KW-0732">Signal</keyword>
<feature type="domain" description="DOMON" evidence="2">
    <location>
        <begin position="22"/>
        <end position="136"/>
    </location>
</feature>
<accession>A0A3P8A7P6</accession>
<reference evidence="3 4" key="1">
    <citation type="submission" date="2018-11" db="EMBL/GenBank/DDBJ databases">
        <authorList>
            <consortium name="Pathogen Informatics"/>
        </authorList>
    </citation>
    <scope>NUCLEOTIDE SEQUENCE [LARGE SCALE GENOMIC DNA]</scope>
</reference>
<dbReference type="PROSITE" id="PS50836">
    <property type="entry name" value="DOMON"/>
    <property type="match status" value="1"/>
</dbReference>
<protein>
    <submittedName>
        <fullName evidence="5">DOMON domain-containing protein</fullName>
    </submittedName>
</protein>
<dbReference type="AlphaFoldDB" id="A0A183FZU8"/>
<dbReference type="OrthoDB" id="5852222at2759"/>
<dbReference type="Proteomes" id="UP000050761">
    <property type="component" value="Unassembled WGS sequence"/>
</dbReference>
<evidence type="ECO:0000313" key="3">
    <source>
        <dbReference type="EMBL" id="VDO99229.1"/>
    </source>
</evidence>
<dbReference type="InterPro" id="IPR005018">
    <property type="entry name" value="DOMON_domain"/>
</dbReference>
<dbReference type="Pfam" id="PF03351">
    <property type="entry name" value="DOMON"/>
    <property type="match status" value="1"/>
</dbReference>
<evidence type="ECO:0000313" key="5">
    <source>
        <dbReference type="WBParaSite" id="HPBE_0001431401-mRNA-1"/>
    </source>
</evidence>
<dbReference type="PANTHER" id="PTHR36516:SF1">
    <property type="entry name" value="DOMON DOMAIN-CONTAINING PROTEIN"/>
    <property type="match status" value="1"/>
</dbReference>
<dbReference type="WBParaSite" id="HPBE_0001431401-mRNA-1">
    <property type="protein sequence ID" value="HPBE_0001431401-mRNA-1"/>
    <property type="gene ID" value="HPBE_0001431401"/>
</dbReference>
<dbReference type="CDD" id="cd09631">
    <property type="entry name" value="DOMON_DOH"/>
    <property type="match status" value="1"/>
</dbReference>
<evidence type="ECO:0000313" key="4">
    <source>
        <dbReference type="Proteomes" id="UP000050761"/>
    </source>
</evidence>
<dbReference type="EMBL" id="UZAH01028307">
    <property type="protein sequence ID" value="VDO99229.1"/>
    <property type="molecule type" value="Genomic_DNA"/>
</dbReference>
<proteinExistence type="predicted"/>
<evidence type="ECO:0000259" key="2">
    <source>
        <dbReference type="PROSITE" id="PS50836"/>
    </source>
</evidence>
<name>A0A183FZU8_HELPZ</name>
<feature type="chain" id="PRO_5044551759" evidence="1">
    <location>
        <begin position="16"/>
        <end position="167"/>
    </location>
</feature>
<gene>
    <name evidence="3" type="ORF">HPBE_LOCUS14315</name>
</gene>
<organism evidence="4 5">
    <name type="scientific">Heligmosomoides polygyrus</name>
    <name type="common">Parasitic roundworm</name>
    <dbReference type="NCBI Taxonomy" id="6339"/>
    <lineage>
        <taxon>Eukaryota</taxon>
        <taxon>Metazoa</taxon>
        <taxon>Ecdysozoa</taxon>
        <taxon>Nematoda</taxon>
        <taxon>Chromadorea</taxon>
        <taxon>Rhabditida</taxon>
        <taxon>Rhabditina</taxon>
        <taxon>Rhabditomorpha</taxon>
        <taxon>Strongyloidea</taxon>
        <taxon>Heligmosomidae</taxon>
        <taxon>Heligmosomoides</taxon>
    </lineage>
</organism>
<reference evidence="5" key="2">
    <citation type="submission" date="2019-09" db="UniProtKB">
        <authorList>
            <consortium name="WormBaseParasite"/>
        </authorList>
    </citation>
    <scope>IDENTIFICATION</scope>
</reference>
<feature type="signal peptide" evidence="1">
    <location>
        <begin position="1"/>
        <end position="15"/>
    </location>
</feature>
<sequence>MLVVLFAVLVPSVVAQCSFSGGDISARWQVADNELTVEFVNKKIGNNQWTGIGFGSSMENLEVVLVKIQDNKPFMVTGYTSGYSAPKLDSSTNVSPKLLSFNTNQLTFRFTRSLGVNGARSHSLEGCQKWNFVKEGRLEGGEISQHVATPVQIEVCPNECKDSIIHD</sequence>
<evidence type="ECO:0000256" key="1">
    <source>
        <dbReference type="SAM" id="SignalP"/>
    </source>
</evidence>
<dbReference type="SUPFAM" id="SSF49344">
    <property type="entry name" value="CBD9-like"/>
    <property type="match status" value="1"/>
</dbReference>